<accession>A0A0L8L6K9</accession>
<dbReference type="EMBL" id="LGUP01000048">
    <property type="protein sequence ID" value="KOG33792.1"/>
    <property type="molecule type" value="Genomic_DNA"/>
</dbReference>
<dbReference type="AlphaFoldDB" id="A0A0L8L6K9"/>
<sequence>MDHSRGDGGDGMSSVHTTAYQRLVAAAAGLKVPDAVHRVATAPPQDPRPGQIWRAAWEDSIQLLLITTIGDDDTVRAVPTSFERYVDSDTLLLPAQATTLEQPLALWWGMETTLPWCVLDRQVGELTNRPDILTSRTLADAIAGTKRGSGALPSAAADEYRAVLADRLEALASAQWAPQGAGGLSQLFRAHAITAPQLAAALNLLPPQALAVWRGQQALTADQAAALAEHLGQPAGYLLAANPALPPVVVHELNRPLRRTQIKKLAAQYDETERDGRLRAAYGIFTLAARDDDRAQPNWTARTDRYFELILDK</sequence>
<protein>
    <submittedName>
        <fullName evidence="1">Uncharacterized protein</fullName>
    </submittedName>
</protein>
<dbReference type="PATRIC" id="fig|1938.6.peg.1688"/>
<gene>
    <name evidence="1" type="ORF">ADK34_07710</name>
</gene>
<organism evidence="1 2">
    <name type="scientific">Streptomyces viridochromogenes</name>
    <dbReference type="NCBI Taxonomy" id="1938"/>
    <lineage>
        <taxon>Bacteria</taxon>
        <taxon>Bacillati</taxon>
        <taxon>Actinomycetota</taxon>
        <taxon>Actinomycetes</taxon>
        <taxon>Kitasatosporales</taxon>
        <taxon>Streptomycetaceae</taxon>
        <taxon>Streptomyces</taxon>
    </lineage>
</organism>
<reference evidence="1 2" key="1">
    <citation type="submission" date="2015-06" db="EMBL/GenBank/DDBJ databases">
        <authorList>
            <person name="Hoefler B.C."/>
            <person name="Straight P.D."/>
        </authorList>
    </citation>
    <scope>NUCLEOTIDE SEQUENCE [LARGE SCALE GENOMIC DNA]</scope>
    <source>
        <strain evidence="1 2">NRRL 3427</strain>
    </source>
</reference>
<dbReference type="OrthoDB" id="5182811at2"/>
<dbReference type="Proteomes" id="UP000037023">
    <property type="component" value="Unassembled WGS sequence"/>
</dbReference>
<evidence type="ECO:0000313" key="1">
    <source>
        <dbReference type="EMBL" id="KOG33792.1"/>
    </source>
</evidence>
<proteinExistence type="predicted"/>
<evidence type="ECO:0000313" key="2">
    <source>
        <dbReference type="Proteomes" id="UP000037023"/>
    </source>
</evidence>
<name>A0A0L8L6K9_STRVR</name>
<comment type="caution">
    <text evidence="1">The sequence shown here is derived from an EMBL/GenBank/DDBJ whole genome shotgun (WGS) entry which is preliminary data.</text>
</comment>